<evidence type="ECO:0000313" key="2">
    <source>
        <dbReference type="Proteomes" id="UP000265520"/>
    </source>
</evidence>
<keyword evidence="2" id="KW-1185">Reference proteome</keyword>
<reference evidence="1 2" key="1">
    <citation type="journal article" date="2018" name="Front. Plant Sci.">
        <title>Red Clover (Trifolium pratense) and Zigzag Clover (T. medium) - A Picture of Genomic Similarities and Differences.</title>
        <authorList>
            <person name="Dluhosova J."/>
            <person name="Istvanek J."/>
            <person name="Nedelnik J."/>
            <person name="Repkova J."/>
        </authorList>
    </citation>
    <scope>NUCLEOTIDE SEQUENCE [LARGE SCALE GENOMIC DNA]</scope>
    <source>
        <strain evidence="2">cv. 10/8</strain>
        <tissue evidence="1">Leaf</tissue>
    </source>
</reference>
<dbReference type="EMBL" id="LXQA010569721">
    <property type="protein sequence ID" value="MCI59776.1"/>
    <property type="molecule type" value="Genomic_DNA"/>
</dbReference>
<name>A0A392TI48_9FABA</name>
<dbReference type="Proteomes" id="UP000265520">
    <property type="component" value="Unassembled WGS sequence"/>
</dbReference>
<feature type="non-terminal residue" evidence="1">
    <location>
        <position position="63"/>
    </location>
</feature>
<dbReference type="PANTHER" id="PTHR48462:SF1">
    <property type="entry name" value="PROTEIN, PUTATIVE-RELATED"/>
    <property type="match status" value="1"/>
</dbReference>
<dbReference type="AlphaFoldDB" id="A0A392TI48"/>
<proteinExistence type="predicted"/>
<evidence type="ECO:0000313" key="1">
    <source>
        <dbReference type="EMBL" id="MCI59776.1"/>
    </source>
</evidence>
<organism evidence="1 2">
    <name type="scientific">Trifolium medium</name>
    <dbReference type="NCBI Taxonomy" id="97028"/>
    <lineage>
        <taxon>Eukaryota</taxon>
        <taxon>Viridiplantae</taxon>
        <taxon>Streptophyta</taxon>
        <taxon>Embryophyta</taxon>
        <taxon>Tracheophyta</taxon>
        <taxon>Spermatophyta</taxon>
        <taxon>Magnoliopsida</taxon>
        <taxon>eudicotyledons</taxon>
        <taxon>Gunneridae</taxon>
        <taxon>Pentapetalae</taxon>
        <taxon>rosids</taxon>
        <taxon>fabids</taxon>
        <taxon>Fabales</taxon>
        <taxon>Fabaceae</taxon>
        <taxon>Papilionoideae</taxon>
        <taxon>50 kb inversion clade</taxon>
        <taxon>NPAAA clade</taxon>
        <taxon>Hologalegina</taxon>
        <taxon>IRL clade</taxon>
        <taxon>Trifolieae</taxon>
        <taxon>Trifolium</taxon>
    </lineage>
</organism>
<protein>
    <submittedName>
        <fullName evidence="1">Auxilin-like protein</fullName>
    </submittedName>
</protein>
<accession>A0A392TI48</accession>
<sequence>MLRPADVLVYGWTGEKHACVDLTGVFPLVRLRSGDFIVGQAGLKAASSKVAKHEKACFDNQHA</sequence>
<comment type="caution">
    <text evidence="1">The sequence shown here is derived from an EMBL/GenBank/DDBJ whole genome shotgun (WGS) entry which is preliminary data.</text>
</comment>
<dbReference type="PANTHER" id="PTHR48462">
    <property type="entry name" value="PROTEIN, PUTATIVE-RELATED"/>
    <property type="match status" value="1"/>
</dbReference>